<keyword evidence="2" id="KW-0238">DNA-binding</keyword>
<dbReference type="InterPro" id="IPR018062">
    <property type="entry name" value="HTH_AraC-typ_CS"/>
</dbReference>
<dbReference type="Gene3D" id="1.10.10.60">
    <property type="entry name" value="Homeodomain-like"/>
    <property type="match status" value="1"/>
</dbReference>
<organism evidence="6 7">
    <name type="scientific">Bifidobacterium favimelis</name>
    <dbReference type="NCBI Taxonomy" id="3122979"/>
    <lineage>
        <taxon>Bacteria</taxon>
        <taxon>Bacillati</taxon>
        <taxon>Actinomycetota</taxon>
        <taxon>Actinomycetes</taxon>
        <taxon>Bifidobacteriales</taxon>
        <taxon>Bifidobacteriaceae</taxon>
        <taxon>Bifidobacterium</taxon>
    </lineage>
</organism>
<keyword evidence="7" id="KW-1185">Reference proteome</keyword>
<dbReference type="SUPFAM" id="SSF46689">
    <property type="entry name" value="Homeodomain-like"/>
    <property type="match status" value="2"/>
</dbReference>
<name>A0ABU8ZPI0_9BIFI</name>
<reference evidence="6 7" key="1">
    <citation type="submission" date="2024-02" db="EMBL/GenBank/DDBJ databases">
        <title>Bifidobacterium honeyensis sp. nov., isolated from the comb honey.</title>
        <authorList>
            <person name="Liu W."/>
            <person name="Li Y."/>
        </authorList>
    </citation>
    <scope>NUCLEOTIDE SEQUENCE [LARGE SCALE GENOMIC DNA]</scope>
    <source>
        <strain evidence="6 7">IMAU50988</strain>
    </source>
</reference>
<keyword evidence="1" id="KW-0805">Transcription regulation</keyword>
<dbReference type="RefSeq" id="WP_340469840.1">
    <property type="nucleotide sequence ID" value="NZ_JBANBB010000002.1"/>
</dbReference>
<proteinExistence type="predicted"/>
<dbReference type="PANTHER" id="PTHR43280">
    <property type="entry name" value="ARAC-FAMILY TRANSCRIPTIONAL REGULATOR"/>
    <property type="match status" value="1"/>
</dbReference>
<dbReference type="PROSITE" id="PS01124">
    <property type="entry name" value="HTH_ARAC_FAMILY_2"/>
    <property type="match status" value="1"/>
</dbReference>
<dbReference type="InterPro" id="IPR018060">
    <property type="entry name" value="HTH_AraC"/>
</dbReference>
<dbReference type="EMBL" id="JBANBB010000002">
    <property type="protein sequence ID" value="MEK0307124.1"/>
    <property type="molecule type" value="Genomic_DNA"/>
</dbReference>
<evidence type="ECO:0000256" key="2">
    <source>
        <dbReference type="ARBA" id="ARBA00023125"/>
    </source>
</evidence>
<dbReference type="InterPro" id="IPR009057">
    <property type="entry name" value="Homeodomain-like_sf"/>
</dbReference>
<dbReference type="PROSITE" id="PS00041">
    <property type="entry name" value="HTH_ARAC_FAMILY_1"/>
    <property type="match status" value="1"/>
</dbReference>
<feature type="domain" description="HTH araC/xylS-type" evidence="5">
    <location>
        <begin position="232"/>
        <end position="330"/>
    </location>
</feature>
<dbReference type="Pfam" id="PF12833">
    <property type="entry name" value="HTH_18"/>
    <property type="match status" value="1"/>
</dbReference>
<evidence type="ECO:0000256" key="1">
    <source>
        <dbReference type="ARBA" id="ARBA00023015"/>
    </source>
</evidence>
<feature type="region of interest" description="Disordered" evidence="4">
    <location>
        <begin position="204"/>
        <end position="223"/>
    </location>
</feature>
<evidence type="ECO:0000259" key="5">
    <source>
        <dbReference type="PROSITE" id="PS01124"/>
    </source>
</evidence>
<evidence type="ECO:0000313" key="6">
    <source>
        <dbReference type="EMBL" id="MEK0307124.1"/>
    </source>
</evidence>
<protein>
    <submittedName>
        <fullName evidence="6">AraC family transcriptional regulator</fullName>
    </submittedName>
</protein>
<gene>
    <name evidence="6" type="ORF">V8P97_06590</name>
</gene>
<comment type="caution">
    <text evidence="6">The sequence shown here is derived from an EMBL/GenBank/DDBJ whole genome shotgun (WGS) entry which is preliminary data.</text>
</comment>
<keyword evidence="3" id="KW-0804">Transcription</keyword>
<evidence type="ECO:0000256" key="4">
    <source>
        <dbReference type="SAM" id="MobiDB-lite"/>
    </source>
</evidence>
<dbReference type="PANTHER" id="PTHR43280:SF2">
    <property type="entry name" value="HTH-TYPE TRANSCRIPTIONAL REGULATOR EXSA"/>
    <property type="match status" value="1"/>
</dbReference>
<accession>A0ABU8ZPI0</accession>
<dbReference type="Proteomes" id="UP001373159">
    <property type="component" value="Unassembled WGS sequence"/>
</dbReference>
<sequence>MPGNDGEGIGRRLRPLYHPQMDQLGIRLRPEGRGWSGPTGRPGFRGRAWVSGVGPDCLVVRYDITFLHDTEFVETSPCDYACAWLSGPDDDTPPTCLPPNRVRQEAGLYSCIQPAGLTRTFIPGGSRRQSTSINLLPAFFDDLDRDWPGEFSGLDKVFLDTWKREAASATLEALSWTGPSCGTGQGLMLESRIRLMVSMLAGNAEGKGSTGSRGPDPHRDRPVCDQDRALVEELQAYVDDHLGGDLSLDRVARACYVGRTRLCSTFRARTGTTFAAYVRRRRMEEACHLLSRTNEDVGQVGRRVGYPQPGTFSTAFARELGSSPIRWRSDHRLAQGGAAFIPAEAPGQTRVRT</sequence>
<evidence type="ECO:0000313" key="7">
    <source>
        <dbReference type="Proteomes" id="UP001373159"/>
    </source>
</evidence>
<evidence type="ECO:0000256" key="3">
    <source>
        <dbReference type="ARBA" id="ARBA00023163"/>
    </source>
</evidence>
<dbReference type="SMART" id="SM00342">
    <property type="entry name" value="HTH_ARAC"/>
    <property type="match status" value="1"/>
</dbReference>